<dbReference type="PANTHER" id="PTHR11455">
    <property type="entry name" value="CRYPTOCHROME"/>
    <property type="match status" value="1"/>
</dbReference>
<evidence type="ECO:0000256" key="1">
    <source>
        <dbReference type="ARBA" id="ARBA00005862"/>
    </source>
</evidence>
<feature type="binding site" evidence="5">
    <location>
        <begin position="469"/>
        <end position="471"/>
    </location>
    <ligand>
        <name>FAD</name>
        <dbReference type="ChEBI" id="CHEBI:57692"/>
    </ligand>
</feature>
<protein>
    <recommendedName>
        <fullName evidence="6">Cryptochrome DASH</fullName>
    </recommendedName>
</protein>
<evidence type="ECO:0000256" key="5">
    <source>
        <dbReference type="PIRSR" id="PIRSR602081-1"/>
    </source>
</evidence>
<feature type="compositionally biased region" description="Basic and acidic residues" evidence="7">
    <location>
        <begin position="589"/>
        <end position="600"/>
    </location>
</feature>
<keyword evidence="3 5" id="KW-0274">FAD</keyword>
<evidence type="ECO:0000256" key="6">
    <source>
        <dbReference type="RuleBase" id="RU367151"/>
    </source>
</evidence>
<dbReference type="GO" id="GO:0000719">
    <property type="term" value="P:photoreactive repair"/>
    <property type="evidence" value="ECO:0007669"/>
    <property type="project" value="TreeGrafter"/>
</dbReference>
<keyword evidence="10" id="KW-1185">Reference proteome</keyword>
<evidence type="ECO:0000313" key="9">
    <source>
        <dbReference type="EMBL" id="RPB14715.1"/>
    </source>
</evidence>
<dbReference type="GO" id="GO:0003904">
    <property type="term" value="F:deoxyribodipyrimidine photo-lyase activity"/>
    <property type="evidence" value="ECO:0007669"/>
    <property type="project" value="TreeGrafter"/>
</dbReference>
<keyword evidence="4 6" id="KW-0157">Chromophore</keyword>
<feature type="region of interest" description="Disordered" evidence="7">
    <location>
        <begin position="338"/>
        <end position="357"/>
    </location>
</feature>
<comment type="cofactor">
    <cofactor evidence="6">
        <name>(6R)-5,10-methylene-5,6,7,8-tetrahydrofolate</name>
        <dbReference type="ChEBI" id="CHEBI:15636"/>
    </cofactor>
    <text evidence="6">Binds 1 5,10-methenyltetrahydrofolate (MTHF) per subunit.</text>
</comment>
<comment type="function">
    <text evidence="6">May have a photoreceptor function.</text>
</comment>
<dbReference type="InParanoid" id="A0A3N4L9N0"/>
<dbReference type="STRING" id="1392247.A0A3N4L9N0"/>
<sequence length="612" mass="67907">MTGAPRTRLLLLRRDLRLVDNPLFHALSKIKDHTHVLPVYIFNPQQIETSGFLLPDTKSPYVEARSRVAGFWRCGPHRAKFVAECVWDLKESLEKLGSGLVIRVGWGGEVVGGLMEDIDGKESAEAGKIVSVWMTRDHGSEEMSEENGIRKLVEKIGKGTIEFRVFEDGSYLIDRENLPMKPNEVSDVFTQFRKTVEPLRDNVRDPHPQPISIAPIPHYISAQKPPFAIPDSLDGLISSLLKPLQNLDLPGSPLQTPPGAKTAHPFKGGETSGLKRIDHMLATGAMTTYKDTRNGLLGEDFSCKFAAWLAQGCISSRTINKAMFEFEEGRPWKPILSLPNGKSENEPHPQGYGKGENKGTASIRFELLWRDYFRLCMLKFGPKIFSQAGYRGDTSYYWKTLSDPAAKEDFGRWQRGNTGMGLVDASMRELYLTGWTSNRARQNVASYLAKRMKMDWRLGAEWYECMLVDYDTSSNWGNWQYTAGVGNDPRGESRVFNQVKQAHDYDPSGDYIKNWVHELRGIQNINGIFQSSRLTMSERDKVVDFSKDGKISVQNPLIRIDYAGASGHGRGGGGGAGGGGGGGGGGKKNRGEVRGDRLGDGGDEGIEPGREG</sequence>
<reference evidence="9 10" key="1">
    <citation type="journal article" date="2018" name="Nat. Ecol. Evol.">
        <title>Pezizomycetes genomes reveal the molecular basis of ectomycorrhizal truffle lifestyle.</title>
        <authorList>
            <person name="Murat C."/>
            <person name="Payen T."/>
            <person name="Noel B."/>
            <person name="Kuo A."/>
            <person name="Morin E."/>
            <person name="Chen J."/>
            <person name="Kohler A."/>
            <person name="Krizsan K."/>
            <person name="Balestrini R."/>
            <person name="Da Silva C."/>
            <person name="Montanini B."/>
            <person name="Hainaut M."/>
            <person name="Levati E."/>
            <person name="Barry K.W."/>
            <person name="Belfiori B."/>
            <person name="Cichocki N."/>
            <person name="Clum A."/>
            <person name="Dockter R.B."/>
            <person name="Fauchery L."/>
            <person name="Guy J."/>
            <person name="Iotti M."/>
            <person name="Le Tacon F."/>
            <person name="Lindquist E.A."/>
            <person name="Lipzen A."/>
            <person name="Malagnac F."/>
            <person name="Mello A."/>
            <person name="Molinier V."/>
            <person name="Miyauchi S."/>
            <person name="Poulain J."/>
            <person name="Riccioni C."/>
            <person name="Rubini A."/>
            <person name="Sitrit Y."/>
            <person name="Splivallo R."/>
            <person name="Traeger S."/>
            <person name="Wang M."/>
            <person name="Zifcakova L."/>
            <person name="Wipf D."/>
            <person name="Zambonelli A."/>
            <person name="Paolocci F."/>
            <person name="Nowrousian M."/>
            <person name="Ottonello S."/>
            <person name="Baldrian P."/>
            <person name="Spatafora J.W."/>
            <person name="Henrissat B."/>
            <person name="Nagy L.G."/>
            <person name="Aury J.M."/>
            <person name="Wincker P."/>
            <person name="Grigoriev I.V."/>
            <person name="Bonfante P."/>
            <person name="Martin F.M."/>
        </authorList>
    </citation>
    <scope>NUCLEOTIDE SEQUENCE [LARGE SCALE GENOMIC DNA]</scope>
    <source>
        <strain evidence="9 10">CCBAS932</strain>
    </source>
</reference>
<evidence type="ECO:0000256" key="4">
    <source>
        <dbReference type="ARBA" id="ARBA00022991"/>
    </source>
</evidence>
<proteinExistence type="inferred from homology"/>
<dbReference type="Pfam" id="PF03441">
    <property type="entry name" value="FAD_binding_7"/>
    <property type="match status" value="1"/>
</dbReference>
<dbReference type="PROSITE" id="PS51645">
    <property type="entry name" value="PHR_CRY_ALPHA_BETA"/>
    <property type="match status" value="1"/>
</dbReference>
<dbReference type="Gene3D" id="3.40.50.620">
    <property type="entry name" value="HUPs"/>
    <property type="match status" value="1"/>
</dbReference>
<dbReference type="GO" id="GO:0003684">
    <property type="term" value="F:damaged DNA binding"/>
    <property type="evidence" value="ECO:0007669"/>
    <property type="project" value="TreeGrafter"/>
</dbReference>
<dbReference type="PANTHER" id="PTHR11455:SF22">
    <property type="entry name" value="CRYPTOCHROME DASH"/>
    <property type="match status" value="1"/>
</dbReference>
<comment type="similarity">
    <text evidence="1 6">Belongs to the DNA photolyase class-1 family.</text>
</comment>
<evidence type="ECO:0000256" key="3">
    <source>
        <dbReference type="ARBA" id="ARBA00022827"/>
    </source>
</evidence>
<dbReference type="Gene3D" id="1.25.40.80">
    <property type="match status" value="1"/>
</dbReference>
<feature type="binding site" evidence="5">
    <location>
        <position position="289"/>
    </location>
    <ligand>
        <name>FAD</name>
        <dbReference type="ChEBI" id="CHEBI:57692"/>
    </ligand>
</feature>
<dbReference type="InterPro" id="IPR036134">
    <property type="entry name" value="Crypto/Photolyase_FAD-like_sf"/>
</dbReference>
<accession>A0A3N4L9N0</accession>
<dbReference type="InterPro" id="IPR014133">
    <property type="entry name" value="Cry_DASH"/>
</dbReference>
<dbReference type="Proteomes" id="UP000277580">
    <property type="component" value="Unassembled WGS sequence"/>
</dbReference>
<dbReference type="PRINTS" id="PR00147">
    <property type="entry name" value="DNAPHOTLYASE"/>
</dbReference>
<feature type="region of interest" description="Disordered" evidence="7">
    <location>
        <begin position="569"/>
        <end position="612"/>
    </location>
</feature>
<gene>
    <name evidence="9" type="ORF">P167DRAFT_582826</name>
</gene>
<name>A0A3N4L9N0_9PEZI</name>
<dbReference type="GO" id="GO:0071949">
    <property type="term" value="F:FAD binding"/>
    <property type="evidence" value="ECO:0007669"/>
    <property type="project" value="TreeGrafter"/>
</dbReference>
<evidence type="ECO:0000259" key="8">
    <source>
        <dbReference type="PROSITE" id="PS51645"/>
    </source>
</evidence>
<comment type="cofactor">
    <cofactor evidence="5 6">
        <name>FAD</name>
        <dbReference type="ChEBI" id="CHEBI:57692"/>
    </cofactor>
    <text evidence="5 6">Binds 1 FAD per subunit.</text>
</comment>
<dbReference type="OrthoDB" id="435881at2759"/>
<evidence type="ECO:0000256" key="2">
    <source>
        <dbReference type="ARBA" id="ARBA00022630"/>
    </source>
</evidence>
<dbReference type="InterPro" id="IPR014729">
    <property type="entry name" value="Rossmann-like_a/b/a_fold"/>
</dbReference>
<dbReference type="InterPro" id="IPR006050">
    <property type="entry name" value="DNA_photolyase_N"/>
</dbReference>
<feature type="compositionally biased region" description="Gly residues" evidence="7">
    <location>
        <begin position="569"/>
        <end position="586"/>
    </location>
</feature>
<dbReference type="InterPro" id="IPR002081">
    <property type="entry name" value="Cryptochrome/DNA_photolyase_1"/>
</dbReference>
<dbReference type="InterPro" id="IPR036155">
    <property type="entry name" value="Crypto/Photolyase_N_sf"/>
</dbReference>
<dbReference type="Pfam" id="PF00875">
    <property type="entry name" value="DNA_photolyase"/>
    <property type="match status" value="1"/>
</dbReference>
<keyword evidence="2 5" id="KW-0285">Flavoprotein</keyword>
<organism evidence="9 10">
    <name type="scientific">Morchella conica CCBAS932</name>
    <dbReference type="NCBI Taxonomy" id="1392247"/>
    <lineage>
        <taxon>Eukaryota</taxon>
        <taxon>Fungi</taxon>
        <taxon>Dikarya</taxon>
        <taxon>Ascomycota</taxon>
        <taxon>Pezizomycotina</taxon>
        <taxon>Pezizomycetes</taxon>
        <taxon>Pezizales</taxon>
        <taxon>Morchellaceae</taxon>
        <taxon>Morchella</taxon>
    </lineage>
</organism>
<dbReference type="Gene3D" id="1.10.579.10">
    <property type="entry name" value="DNA Cyclobutane Dipyrimidine Photolyase, subunit A, domain 3"/>
    <property type="match status" value="1"/>
</dbReference>
<dbReference type="AlphaFoldDB" id="A0A3N4L9N0"/>
<feature type="domain" description="Photolyase/cryptochrome alpha/beta" evidence="8">
    <location>
        <begin position="6"/>
        <end position="171"/>
    </location>
</feature>
<dbReference type="EMBL" id="ML119116">
    <property type="protein sequence ID" value="RPB14715.1"/>
    <property type="molecule type" value="Genomic_DNA"/>
</dbReference>
<dbReference type="NCBIfam" id="TIGR02765">
    <property type="entry name" value="crypto_DASH"/>
    <property type="match status" value="1"/>
</dbReference>
<evidence type="ECO:0000256" key="7">
    <source>
        <dbReference type="SAM" id="MobiDB-lite"/>
    </source>
</evidence>
<dbReference type="SUPFAM" id="SSF48173">
    <property type="entry name" value="Cryptochrome/photolyase FAD-binding domain"/>
    <property type="match status" value="1"/>
</dbReference>
<dbReference type="InterPro" id="IPR005101">
    <property type="entry name" value="Cryptochr/Photolyase_FAD-bd"/>
</dbReference>
<evidence type="ECO:0000313" key="10">
    <source>
        <dbReference type="Proteomes" id="UP000277580"/>
    </source>
</evidence>
<dbReference type="SUPFAM" id="SSF52425">
    <property type="entry name" value="Cryptochrome/photolyase, N-terminal domain"/>
    <property type="match status" value="1"/>
</dbReference>